<dbReference type="Gene3D" id="3.10.450.50">
    <property type="match status" value="1"/>
</dbReference>
<reference evidence="2" key="1">
    <citation type="journal article" date="2019" name="Int. J. Syst. Evol. Microbiol.">
        <title>The Global Catalogue of Microorganisms (GCM) 10K type strain sequencing project: providing services to taxonomists for standard genome sequencing and annotation.</title>
        <authorList>
            <consortium name="The Broad Institute Genomics Platform"/>
            <consortium name="The Broad Institute Genome Sequencing Center for Infectious Disease"/>
            <person name="Wu L."/>
            <person name="Ma J."/>
        </authorList>
    </citation>
    <scope>NUCLEOTIDE SEQUENCE [LARGE SCALE GENOMIC DNA]</scope>
    <source>
        <strain evidence="2">JCM 30742</strain>
    </source>
</reference>
<dbReference type="InterPro" id="IPR032710">
    <property type="entry name" value="NTF2-like_dom_sf"/>
</dbReference>
<keyword evidence="2" id="KW-1185">Reference proteome</keyword>
<dbReference type="EMBL" id="BAABEO010000020">
    <property type="protein sequence ID" value="GAA3692270.1"/>
    <property type="molecule type" value="Genomic_DNA"/>
</dbReference>
<comment type="caution">
    <text evidence="1">The sequence shown here is derived from an EMBL/GenBank/DDBJ whole genome shotgun (WGS) entry which is preliminary data.</text>
</comment>
<dbReference type="InterPro" id="IPR009959">
    <property type="entry name" value="Cyclase_SnoaL-like"/>
</dbReference>
<evidence type="ECO:0008006" key="3">
    <source>
        <dbReference type="Google" id="ProtNLM"/>
    </source>
</evidence>
<dbReference type="Pfam" id="PF07366">
    <property type="entry name" value="SnoaL"/>
    <property type="match status" value="1"/>
</dbReference>
<accession>A0ABP7CKD1</accession>
<gene>
    <name evidence="1" type="ORF">GCM10023081_32200</name>
</gene>
<dbReference type="Proteomes" id="UP001500752">
    <property type="component" value="Unassembled WGS sequence"/>
</dbReference>
<proteinExistence type="predicted"/>
<name>A0ABP7CKD1_9MICC</name>
<organism evidence="1 2">
    <name type="scientific">Arthrobacter ginkgonis</name>
    <dbReference type="NCBI Taxonomy" id="1630594"/>
    <lineage>
        <taxon>Bacteria</taxon>
        <taxon>Bacillati</taxon>
        <taxon>Actinomycetota</taxon>
        <taxon>Actinomycetes</taxon>
        <taxon>Micrococcales</taxon>
        <taxon>Micrococcaceae</taxon>
        <taxon>Arthrobacter</taxon>
    </lineage>
</organism>
<dbReference type="RefSeq" id="WP_345152327.1">
    <property type="nucleotide sequence ID" value="NZ_BAABEO010000020.1"/>
</dbReference>
<evidence type="ECO:0000313" key="1">
    <source>
        <dbReference type="EMBL" id="GAA3692270.1"/>
    </source>
</evidence>
<dbReference type="PANTHER" id="PTHR38436:SF1">
    <property type="entry name" value="ESTER CYCLASE"/>
    <property type="match status" value="1"/>
</dbReference>
<dbReference type="SUPFAM" id="SSF54427">
    <property type="entry name" value="NTF2-like"/>
    <property type="match status" value="1"/>
</dbReference>
<sequence>MSVTASTEQPKQELPNRELLLSALSHQGHEAASEAIDTYYAADFVRHGEKTDYSRDQLREGIARLYRGFPDLVRTHSDVIVQGDRAAYRWEARGTHLGDYLGVRATRRPVHARGIVMCRFADGRIAEEWASWNKASLLHDLGIIPLGREEGK</sequence>
<evidence type="ECO:0000313" key="2">
    <source>
        <dbReference type="Proteomes" id="UP001500752"/>
    </source>
</evidence>
<dbReference type="PANTHER" id="PTHR38436">
    <property type="entry name" value="POLYKETIDE CYCLASE SNOAL-LIKE DOMAIN"/>
    <property type="match status" value="1"/>
</dbReference>
<protein>
    <recommendedName>
        <fullName evidence="3">Ester cyclase</fullName>
    </recommendedName>
</protein>